<reference evidence="1 2" key="1">
    <citation type="submission" date="2014-05" db="EMBL/GenBank/DDBJ databases">
        <title>Draft Genome Sequence of Kitasatospora cheerisanensis KCTC 2395.</title>
        <authorList>
            <person name="Nam D.H."/>
        </authorList>
    </citation>
    <scope>NUCLEOTIDE SEQUENCE [LARGE SCALE GENOMIC DNA]</scope>
    <source>
        <strain evidence="1 2">KCTC 2395</strain>
    </source>
</reference>
<keyword evidence="2" id="KW-1185">Reference proteome</keyword>
<dbReference type="Proteomes" id="UP000027178">
    <property type="component" value="Unassembled WGS sequence"/>
</dbReference>
<evidence type="ECO:0000313" key="1">
    <source>
        <dbReference type="EMBL" id="KDN86726.1"/>
    </source>
</evidence>
<dbReference type="RefSeq" id="WP_035860307.1">
    <property type="nucleotide sequence ID" value="NZ_KK853997.1"/>
</dbReference>
<dbReference type="HOGENOM" id="CLU_2117733_0_0_11"/>
<gene>
    <name evidence="1" type="ORF">KCH_15140</name>
</gene>
<organism evidence="1 2">
    <name type="scientific">Kitasatospora cheerisanensis KCTC 2395</name>
    <dbReference type="NCBI Taxonomy" id="1348663"/>
    <lineage>
        <taxon>Bacteria</taxon>
        <taxon>Bacillati</taxon>
        <taxon>Actinomycetota</taxon>
        <taxon>Actinomycetes</taxon>
        <taxon>Kitasatosporales</taxon>
        <taxon>Streptomycetaceae</taxon>
        <taxon>Kitasatospora</taxon>
    </lineage>
</organism>
<name>A0A066Z8U2_9ACTN</name>
<accession>A0A066Z8U2</accession>
<dbReference type="AlphaFoldDB" id="A0A066Z8U2"/>
<protein>
    <submittedName>
        <fullName evidence="1">Uncharacterized protein</fullName>
    </submittedName>
</protein>
<sequence>MTTPPDLTAAADRIAASLITYALTNITDILDNAIGETIVDDPDCPADGTIARDDLWDAVLGRLKAVPAEYARRDQVLTEAATRVLGLQVREPLDDVDHHVNDVLRHAARAVQEG</sequence>
<comment type="caution">
    <text evidence="1">The sequence shown here is derived from an EMBL/GenBank/DDBJ whole genome shotgun (WGS) entry which is preliminary data.</text>
</comment>
<dbReference type="PATRIC" id="fig|1348663.4.peg.1454"/>
<dbReference type="EMBL" id="JNBY01000055">
    <property type="protein sequence ID" value="KDN86726.1"/>
    <property type="molecule type" value="Genomic_DNA"/>
</dbReference>
<proteinExistence type="predicted"/>
<evidence type="ECO:0000313" key="2">
    <source>
        <dbReference type="Proteomes" id="UP000027178"/>
    </source>
</evidence>